<evidence type="ECO:0000256" key="8">
    <source>
        <dbReference type="ARBA" id="ARBA00023288"/>
    </source>
</evidence>
<feature type="signal peptide" evidence="10">
    <location>
        <begin position="1"/>
        <end position="18"/>
    </location>
</feature>
<keyword evidence="9" id="KW-0349">Heme</keyword>
<evidence type="ECO:0000313" key="13">
    <source>
        <dbReference type="Proteomes" id="UP000191672"/>
    </source>
</evidence>
<reference evidence="13" key="1">
    <citation type="journal article" date="2017" name="Nat. Microbiol.">
        <title>Global analysis of biosynthetic gene clusters reveals vast potential of secondary metabolite production in Penicillium species.</title>
        <authorList>
            <person name="Nielsen J.C."/>
            <person name="Grijseels S."/>
            <person name="Prigent S."/>
            <person name="Ji B."/>
            <person name="Dainat J."/>
            <person name="Nielsen K.F."/>
            <person name="Frisvad J.C."/>
            <person name="Workman M."/>
            <person name="Nielsen J."/>
        </authorList>
    </citation>
    <scope>NUCLEOTIDE SEQUENCE [LARGE SCALE GENOMIC DNA]</scope>
    <source>
        <strain evidence="13">IBT 31811</strain>
    </source>
</reference>
<organism evidence="12 13">
    <name type="scientific">Penicillium antarcticum</name>
    <dbReference type="NCBI Taxonomy" id="416450"/>
    <lineage>
        <taxon>Eukaryota</taxon>
        <taxon>Fungi</taxon>
        <taxon>Dikarya</taxon>
        <taxon>Ascomycota</taxon>
        <taxon>Pezizomycotina</taxon>
        <taxon>Eurotiomycetes</taxon>
        <taxon>Eurotiomycetidae</taxon>
        <taxon>Eurotiales</taxon>
        <taxon>Aspergillaceae</taxon>
        <taxon>Penicillium</taxon>
    </lineage>
</organism>
<feature type="disulfide bond" evidence="9">
    <location>
        <begin position="54"/>
        <end position="87"/>
    </location>
</feature>
<evidence type="ECO:0000256" key="4">
    <source>
        <dbReference type="ARBA" id="ARBA00022525"/>
    </source>
</evidence>
<feature type="chain" id="PRO_5012596333" description="CFEM domain-containing protein" evidence="10">
    <location>
        <begin position="19"/>
        <end position="93"/>
    </location>
</feature>
<dbReference type="AlphaFoldDB" id="A0A1V6QMI9"/>
<keyword evidence="9" id="KW-0408">Iron</keyword>
<evidence type="ECO:0000256" key="1">
    <source>
        <dbReference type="ARBA" id="ARBA00004589"/>
    </source>
</evidence>
<evidence type="ECO:0000256" key="9">
    <source>
        <dbReference type="PROSITE-ProRule" id="PRU01356"/>
    </source>
</evidence>
<dbReference type="GO" id="GO:0098552">
    <property type="term" value="C:side of membrane"/>
    <property type="evidence" value="ECO:0007669"/>
    <property type="project" value="UniProtKB-KW"/>
</dbReference>
<dbReference type="PROSITE" id="PS52012">
    <property type="entry name" value="CFEM"/>
    <property type="match status" value="1"/>
</dbReference>
<keyword evidence="9" id="KW-0479">Metal-binding</keyword>
<keyword evidence="8" id="KW-0449">Lipoprotein</keyword>
<keyword evidence="7 9" id="KW-1015">Disulfide bond</keyword>
<dbReference type="GO" id="GO:0005576">
    <property type="term" value="C:extracellular region"/>
    <property type="evidence" value="ECO:0007669"/>
    <property type="project" value="UniProtKB-SubCell"/>
</dbReference>
<proteinExistence type="inferred from homology"/>
<sequence>MKLTIFFPLAAFLSWAVAETTDAIDDASPCLLRCMSEAATVAGCASSVDSDCTCPSVAFKDTLGACLKAACTPDDITVAGELHKERCGTEPSE</sequence>
<evidence type="ECO:0000256" key="7">
    <source>
        <dbReference type="ARBA" id="ARBA00023157"/>
    </source>
</evidence>
<evidence type="ECO:0000256" key="2">
    <source>
        <dbReference type="ARBA" id="ARBA00004613"/>
    </source>
</evidence>
<protein>
    <recommendedName>
        <fullName evidence="11">CFEM domain-containing protein</fullName>
    </recommendedName>
</protein>
<dbReference type="STRING" id="416450.A0A1V6QMI9"/>
<keyword evidence="6 10" id="KW-0732">Signal</keyword>
<evidence type="ECO:0000259" key="11">
    <source>
        <dbReference type="PROSITE" id="PS52012"/>
    </source>
</evidence>
<evidence type="ECO:0000313" key="12">
    <source>
        <dbReference type="EMBL" id="OQD90439.1"/>
    </source>
</evidence>
<comment type="subcellular location">
    <subcellularLocation>
        <location evidence="1">Membrane</location>
        <topology evidence="1">Lipid-anchor</topology>
        <topology evidence="1">GPI-anchor</topology>
    </subcellularLocation>
    <subcellularLocation>
        <location evidence="2">Secreted</location>
    </subcellularLocation>
</comment>
<evidence type="ECO:0000256" key="3">
    <source>
        <dbReference type="ARBA" id="ARBA00010031"/>
    </source>
</evidence>
<feature type="domain" description="CFEM" evidence="11">
    <location>
        <begin position="1"/>
        <end position="93"/>
    </location>
</feature>
<gene>
    <name evidence="12" type="ORF">PENANT_c001G01115</name>
</gene>
<evidence type="ECO:0000256" key="6">
    <source>
        <dbReference type="ARBA" id="ARBA00022729"/>
    </source>
</evidence>
<dbReference type="GO" id="GO:0046872">
    <property type="term" value="F:metal ion binding"/>
    <property type="evidence" value="ECO:0007669"/>
    <property type="project" value="UniProtKB-UniRule"/>
</dbReference>
<evidence type="ECO:0000256" key="5">
    <source>
        <dbReference type="ARBA" id="ARBA00022622"/>
    </source>
</evidence>
<keyword evidence="5" id="KW-0336">GPI-anchor</keyword>
<name>A0A1V6QMI9_9EURO</name>
<comment type="caution">
    <text evidence="12">The sequence shown here is derived from an EMBL/GenBank/DDBJ whole genome shotgun (WGS) entry which is preliminary data.</text>
</comment>
<feature type="binding site" description="axial binding residue" evidence="9">
    <location>
        <position position="49"/>
    </location>
    <ligand>
        <name>heme</name>
        <dbReference type="ChEBI" id="CHEBI:30413"/>
    </ligand>
    <ligandPart>
        <name>Fe</name>
        <dbReference type="ChEBI" id="CHEBI:18248"/>
    </ligandPart>
</feature>
<comment type="caution">
    <text evidence="9">Lacks conserved residue(s) required for the propagation of feature annotation.</text>
</comment>
<evidence type="ECO:0000256" key="10">
    <source>
        <dbReference type="SAM" id="SignalP"/>
    </source>
</evidence>
<accession>A0A1V6QMI9</accession>
<dbReference type="Pfam" id="PF05730">
    <property type="entry name" value="CFEM"/>
    <property type="match status" value="1"/>
</dbReference>
<keyword evidence="5" id="KW-0472">Membrane</keyword>
<dbReference type="SMART" id="SM00747">
    <property type="entry name" value="CFEM"/>
    <property type="match status" value="1"/>
</dbReference>
<keyword evidence="5" id="KW-0325">Glycoprotein</keyword>
<comment type="similarity">
    <text evidence="3">Belongs to the RBT5 family.</text>
</comment>
<dbReference type="EMBL" id="MDYN01000001">
    <property type="protein sequence ID" value="OQD90439.1"/>
    <property type="molecule type" value="Genomic_DNA"/>
</dbReference>
<dbReference type="InterPro" id="IPR008427">
    <property type="entry name" value="Extracellular_membr_CFEM_dom"/>
</dbReference>
<keyword evidence="4" id="KW-0964">Secreted</keyword>
<dbReference type="Proteomes" id="UP000191672">
    <property type="component" value="Unassembled WGS sequence"/>
</dbReference>
<keyword evidence="13" id="KW-1185">Reference proteome</keyword>